<organism evidence="1 2">
    <name type="scientific">Rhizobium anhuiense</name>
    <dbReference type="NCBI Taxonomy" id="1184720"/>
    <lineage>
        <taxon>Bacteria</taxon>
        <taxon>Pseudomonadati</taxon>
        <taxon>Pseudomonadota</taxon>
        <taxon>Alphaproteobacteria</taxon>
        <taxon>Hyphomicrobiales</taxon>
        <taxon>Rhizobiaceae</taxon>
        <taxon>Rhizobium/Agrobacterium group</taxon>
        <taxon>Rhizobium</taxon>
    </lineage>
</organism>
<name>A0ABX4IY39_9HYPH</name>
<proteinExistence type="predicted"/>
<dbReference type="Proteomes" id="UP000219972">
    <property type="component" value="Unassembled WGS sequence"/>
</dbReference>
<gene>
    <name evidence="1" type="ORF">CO662_32820</name>
</gene>
<reference evidence="1 2" key="1">
    <citation type="submission" date="2017-09" db="EMBL/GenBank/DDBJ databases">
        <title>Comparative genomics of rhizobia isolated from Phaseolus vulgaris in China.</title>
        <authorList>
            <person name="Tong W."/>
        </authorList>
    </citation>
    <scope>NUCLEOTIDE SEQUENCE [LARGE SCALE GENOMIC DNA]</scope>
    <source>
        <strain evidence="1 2">Y27</strain>
    </source>
</reference>
<accession>A0ABX4IY39</accession>
<evidence type="ECO:0000313" key="1">
    <source>
        <dbReference type="EMBL" id="PDS47824.1"/>
    </source>
</evidence>
<dbReference type="EMBL" id="NWSL01000036">
    <property type="protein sequence ID" value="PDS47824.1"/>
    <property type="molecule type" value="Genomic_DNA"/>
</dbReference>
<evidence type="ECO:0000313" key="2">
    <source>
        <dbReference type="Proteomes" id="UP000219972"/>
    </source>
</evidence>
<comment type="caution">
    <text evidence="1">The sequence shown here is derived from an EMBL/GenBank/DDBJ whole genome shotgun (WGS) entry which is preliminary data.</text>
</comment>
<keyword evidence="2" id="KW-1185">Reference proteome</keyword>
<sequence length="87" mass="9725">MKKRKTMSFGLPGHDPAKIARLEREPCGLRILLDPGDDSDEAASLVAQMLSKYAPPAHGDASNVVVDTPERLWRLSLRRRAIKRPIH</sequence>
<dbReference type="RefSeq" id="WP_097545186.1">
    <property type="nucleotide sequence ID" value="NZ_NWSL01000036.1"/>
</dbReference>
<protein>
    <submittedName>
        <fullName evidence="1">Uncharacterized protein</fullName>
    </submittedName>
</protein>